<keyword evidence="8 10" id="KW-0472">Membrane</keyword>
<organism evidence="11 12">
    <name type="scientific">Salinisphaera aquimarina</name>
    <dbReference type="NCBI Taxonomy" id="2094031"/>
    <lineage>
        <taxon>Bacteria</taxon>
        <taxon>Pseudomonadati</taxon>
        <taxon>Pseudomonadota</taxon>
        <taxon>Gammaproteobacteria</taxon>
        <taxon>Salinisphaerales</taxon>
        <taxon>Salinisphaeraceae</taxon>
        <taxon>Salinisphaera</taxon>
    </lineage>
</organism>
<dbReference type="EMBL" id="JBHRSS010000003">
    <property type="protein sequence ID" value="MFC3103895.1"/>
    <property type="molecule type" value="Genomic_DNA"/>
</dbReference>
<dbReference type="RefSeq" id="WP_380688361.1">
    <property type="nucleotide sequence ID" value="NZ_JBHRSS010000003.1"/>
</dbReference>
<feature type="transmembrane region" description="Helical" evidence="10">
    <location>
        <begin position="91"/>
        <end position="114"/>
    </location>
</feature>
<evidence type="ECO:0000313" key="12">
    <source>
        <dbReference type="Proteomes" id="UP001595462"/>
    </source>
</evidence>
<protein>
    <submittedName>
        <fullName evidence="11">Branched-chain amino acid ABC transporter permease</fullName>
    </submittedName>
</protein>
<keyword evidence="4" id="KW-0997">Cell inner membrane</keyword>
<evidence type="ECO:0000256" key="6">
    <source>
        <dbReference type="ARBA" id="ARBA00022970"/>
    </source>
</evidence>
<feature type="transmembrane region" description="Helical" evidence="10">
    <location>
        <begin position="187"/>
        <end position="206"/>
    </location>
</feature>
<evidence type="ECO:0000256" key="5">
    <source>
        <dbReference type="ARBA" id="ARBA00022692"/>
    </source>
</evidence>
<evidence type="ECO:0000256" key="2">
    <source>
        <dbReference type="ARBA" id="ARBA00022448"/>
    </source>
</evidence>
<keyword evidence="7 10" id="KW-1133">Transmembrane helix</keyword>
<dbReference type="Pfam" id="PF02653">
    <property type="entry name" value="BPD_transp_2"/>
    <property type="match status" value="1"/>
</dbReference>
<gene>
    <name evidence="11" type="ORF">ACFOSU_08320</name>
</gene>
<evidence type="ECO:0000256" key="8">
    <source>
        <dbReference type="ARBA" id="ARBA00023136"/>
    </source>
</evidence>
<keyword evidence="6" id="KW-0029">Amino-acid transport</keyword>
<dbReference type="PANTHER" id="PTHR11795">
    <property type="entry name" value="BRANCHED-CHAIN AMINO ACID TRANSPORT SYSTEM PERMEASE PROTEIN LIVH"/>
    <property type="match status" value="1"/>
</dbReference>
<evidence type="ECO:0000256" key="4">
    <source>
        <dbReference type="ARBA" id="ARBA00022519"/>
    </source>
</evidence>
<comment type="caution">
    <text evidence="11">The sequence shown here is derived from an EMBL/GenBank/DDBJ whole genome shotgun (WGS) entry which is preliminary data.</text>
</comment>
<keyword evidence="5 10" id="KW-0812">Transmembrane</keyword>
<comment type="similarity">
    <text evidence="9">Belongs to the binding-protein-dependent transport system permease family. LivHM subfamily.</text>
</comment>
<feature type="transmembrane region" description="Helical" evidence="10">
    <location>
        <begin position="263"/>
        <end position="282"/>
    </location>
</feature>
<dbReference type="PANTHER" id="PTHR11795:SF371">
    <property type="entry name" value="HIGH-AFFINITY BRANCHED-CHAIN AMINO ACID TRANSPORT SYSTEM PERMEASE PROTEIN LIVH"/>
    <property type="match status" value="1"/>
</dbReference>
<keyword evidence="2" id="KW-0813">Transport</keyword>
<evidence type="ECO:0000256" key="10">
    <source>
        <dbReference type="SAM" id="Phobius"/>
    </source>
</evidence>
<proteinExistence type="inferred from homology"/>
<feature type="transmembrane region" description="Helical" evidence="10">
    <location>
        <begin position="12"/>
        <end position="37"/>
    </location>
</feature>
<accession>A0ABV7EMF8</accession>
<evidence type="ECO:0000256" key="9">
    <source>
        <dbReference type="ARBA" id="ARBA00037998"/>
    </source>
</evidence>
<dbReference type="Proteomes" id="UP001595462">
    <property type="component" value="Unassembled WGS sequence"/>
</dbReference>
<keyword evidence="12" id="KW-1185">Reference proteome</keyword>
<evidence type="ECO:0000313" key="11">
    <source>
        <dbReference type="EMBL" id="MFC3103895.1"/>
    </source>
</evidence>
<dbReference type="InterPro" id="IPR052157">
    <property type="entry name" value="BCAA_transport_permease"/>
</dbReference>
<feature type="transmembrane region" description="Helical" evidence="10">
    <location>
        <begin position="57"/>
        <end position="79"/>
    </location>
</feature>
<feature type="transmembrane region" description="Helical" evidence="10">
    <location>
        <begin position="140"/>
        <end position="158"/>
    </location>
</feature>
<sequence length="287" mass="30820">MQEFLQLTYNGIILGSILALGAIGVTMIFGVLRFAHFAHGDMMTVGAYSTLAFVQGFGWPVWLAALPALVTTAAVAVVLDQMFYRRLRRVAPVILLISSFATALMLRAVVQIIWGPDNQVYATGISIPYRVLGLVITPDSLKVLGGAVLMVIIVHLFLSRTRMGKSMRAMSDNVDLARISGVPVNRVIFWTWVFAGVLAAVAGILLGVNTRLIPTMGWNALLPIFAAAILGGVGKPYGAILGGLIIGLAMNYSVLFIPSAYKLAVAFVIMIAVLILRPQGILRGIRL</sequence>
<name>A0ABV7EMF8_9GAMM</name>
<reference evidence="12" key="1">
    <citation type="journal article" date="2019" name="Int. J. Syst. Evol. Microbiol.">
        <title>The Global Catalogue of Microorganisms (GCM) 10K type strain sequencing project: providing services to taxonomists for standard genome sequencing and annotation.</title>
        <authorList>
            <consortium name="The Broad Institute Genomics Platform"/>
            <consortium name="The Broad Institute Genome Sequencing Center for Infectious Disease"/>
            <person name="Wu L."/>
            <person name="Ma J."/>
        </authorList>
    </citation>
    <scope>NUCLEOTIDE SEQUENCE [LARGE SCALE GENOMIC DNA]</scope>
    <source>
        <strain evidence="12">KCTC 52640</strain>
    </source>
</reference>
<dbReference type="CDD" id="cd06582">
    <property type="entry name" value="TM_PBP1_LivH_like"/>
    <property type="match status" value="1"/>
</dbReference>
<keyword evidence="3" id="KW-1003">Cell membrane</keyword>
<dbReference type="InterPro" id="IPR001851">
    <property type="entry name" value="ABC_transp_permease"/>
</dbReference>
<evidence type="ECO:0000256" key="3">
    <source>
        <dbReference type="ARBA" id="ARBA00022475"/>
    </source>
</evidence>
<evidence type="ECO:0000256" key="7">
    <source>
        <dbReference type="ARBA" id="ARBA00022989"/>
    </source>
</evidence>
<evidence type="ECO:0000256" key="1">
    <source>
        <dbReference type="ARBA" id="ARBA00004429"/>
    </source>
</evidence>
<comment type="subcellular location">
    <subcellularLocation>
        <location evidence="1">Cell inner membrane</location>
        <topology evidence="1">Multi-pass membrane protein</topology>
    </subcellularLocation>
</comment>